<organism evidence="2 3">
    <name type="scientific">Loa loa</name>
    <name type="common">Eye worm</name>
    <name type="synonym">Filaria loa</name>
    <dbReference type="NCBI Taxonomy" id="7209"/>
    <lineage>
        <taxon>Eukaryota</taxon>
        <taxon>Metazoa</taxon>
        <taxon>Ecdysozoa</taxon>
        <taxon>Nematoda</taxon>
        <taxon>Chromadorea</taxon>
        <taxon>Rhabditida</taxon>
        <taxon>Spirurina</taxon>
        <taxon>Spiruromorpha</taxon>
        <taxon>Filarioidea</taxon>
        <taxon>Onchocercidae</taxon>
        <taxon>Loa</taxon>
    </lineage>
</organism>
<feature type="region of interest" description="Disordered" evidence="1">
    <location>
        <begin position="1"/>
        <end position="29"/>
    </location>
</feature>
<keyword evidence="2" id="KW-1185">Reference proteome</keyword>
<evidence type="ECO:0000313" key="3">
    <source>
        <dbReference type="WBParaSite" id="EN70_11576"/>
    </source>
</evidence>
<reference evidence="3" key="2">
    <citation type="submission" date="2016-11" db="UniProtKB">
        <authorList>
            <consortium name="WormBaseParasite"/>
        </authorList>
    </citation>
    <scope>IDENTIFICATION</scope>
</reference>
<dbReference type="InParanoid" id="A0A1I7VA88"/>
<dbReference type="Proteomes" id="UP000095285">
    <property type="component" value="Unassembled WGS sequence"/>
</dbReference>
<proteinExistence type="predicted"/>
<name>A0A1I7VA88_LOALO</name>
<protein>
    <submittedName>
        <fullName evidence="3">Uncharacterized protein</fullName>
    </submittedName>
</protein>
<gene>
    <name evidence="3" type="primary">LOAG_14357</name>
</gene>
<evidence type="ECO:0000256" key="1">
    <source>
        <dbReference type="SAM" id="MobiDB-lite"/>
    </source>
</evidence>
<evidence type="ECO:0000313" key="2">
    <source>
        <dbReference type="Proteomes" id="UP000095285"/>
    </source>
</evidence>
<sequence length="120" mass="13425">MHNSTTDIQMPNTSYSTIGDVSRHPDVPSVVDPFRMNDLSRDMEISRNAEMVCNTDVSALLNVQKLPPEKTNQLQRLRASQSLLMNTDDIKAMKVELPEKIEVKKLSDGAIGQQLTSLNQ</sequence>
<feature type="compositionally biased region" description="Polar residues" evidence="1">
    <location>
        <begin position="1"/>
        <end position="19"/>
    </location>
</feature>
<dbReference type="AlphaFoldDB" id="A0A1I7VA88"/>
<dbReference type="WBParaSite" id="EN70_11576">
    <property type="protein sequence ID" value="EN70_11576"/>
    <property type="gene ID" value="EN70_11576"/>
</dbReference>
<reference evidence="2" key="1">
    <citation type="submission" date="2012-04" db="EMBL/GenBank/DDBJ databases">
        <title>The Genome Sequence of Loa loa.</title>
        <authorList>
            <consortium name="The Broad Institute Genome Sequencing Platform"/>
            <consortium name="Broad Institute Genome Sequencing Center for Infectious Disease"/>
            <person name="Nutman T.B."/>
            <person name="Fink D.L."/>
            <person name="Russ C."/>
            <person name="Young S."/>
            <person name="Zeng Q."/>
            <person name="Gargeya S."/>
            <person name="Alvarado L."/>
            <person name="Berlin A."/>
            <person name="Chapman S.B."/>
            <person name="Chen Z."/>
            <person name="Freedman E."/>
            <person name="Gellesch M."/>
            <person name="Goldberg J."/>
            <person name="Griggs A."/>
            <person name="Gujja S."/>
            <person name="Heilman E.R."/>
            <person name="Heiman D."/>
            <person name="Howarth C."/>
            <person name="Mehta T."/>
            <person name="Neiman D."/>
            <person name="Pearson M."/>
            <person name="Roberts A."/>
            <person name="Saif S."/>
            <person name="Shea T."/>
            <person name="Shenoy N."/>
            <person name="Sisk P."/>
            <person name="Stolte C."/>
            <person name="Sykes S."/>
            <person name="White J."/>
            <person name="Yandava C."/>
            <person name="Haas B."/>
            <person name="Henn M.R."/>
            <person name="Nusbaum C."/>
            <person name="Birren B."/>
        </authorList>
    </citation>
    <scope>NUCLEOTIDE SEQUENCE [LARGE SCALE GENOMIC DNA]</scope>
</reference>
<accession>A0A1I7VA88</accession>